<evidence type="ECO:0000313" key="3">
    <source>
        <dbReference type="Proteomes" id="UP000030755"/>
    </source>
</evidence>
<evidence type="ECO:0000313" key="1">
    <source>
        <dbReference type="EMBL" id="EPZ36628.1"/>
    </source>
</evidence>
<reference evidence="4" key="2">
    <citation type="journal article" date="2018" name="Nat. Microbiol.">
        <title>Leveraging single-cell genomics to expand the fungal tree of life.</title>
        <authorList>
            <person name="Ahrendt S.R."/>
            <person name="Quandt C.A."/>
            <person name="Ciobanu D."/>
            <person name="Clum A."/>
            <person name="Salamov A."/>
            <person name="Andreopoulos B."/>
            <person name="Cheng J.F."/>
            <person name="Woyke T."/>
            <person name="Pelin A."/>
            <person name="Henrissat B."/>
            <person name="Reynolds N.K."/>
            <person name="Benny G.L."/>
            <person name="Smith M.E."/>
            <person name="James T.Y."/>
            <person name="Grigoriev I.V."/>
        </authorList>
    </citation>
    <scope>NUCLEOTIDE SEQUENCE [LARGE SCALE GENOMIC DNA]</scope>
    <source>
        <strain evidence="4">CSF55</strain>
    </source>
</reference>
<keyword evidence="3" id="KW-1185">Reference proteome</keyword>
<proteinExistence type="predicted"/>
<evidence type="ECO:0000313" key="4">
    <source>
        <dbReference type="Proteomes" id="UP000281549"/>
    </source>
</evidence>
<name>A0A075B510_ROZAC</name>
<dbReference type="EMBL" id="KE560506">
    <property type="protein sequence ID" value="EPZ36628.1"/>
    <property type="molecule type" value="Genomic_DNA"/>
</dbReference>
<gene>
    <name evidence="1" type="ORF">O9G_004847</name>
    <name evidence="2" type="ORF">ROZALSC1DRAFT_28556</name>
</gene>
<dbReference type="EMBL" id="ML005142">
    <property type="protein sequence ID" value="RKP19894.1"/>
    <property type="molecule type" value="Genomic_DNA"/>
</dbReference>
<dbReference type="AlphaFoldDB" id="A0A075B510"/>
<dbReference type="Proteomes" id="UP000281549">
    <property type="component" value="Unassembled WGS sequence"/>
</dbReference>
<reference evidence="2" key="3">
    <citation type="submission" date="2018-08" db="EMBL/GenBank/DDBJ databases">
        <title>Leveraging single-cell genomics to expand the Fungal Tree of Life.</title>
        <authorList>
            <consortium name="DOE Joint Genome Institute"/>
            <person name="Ahrendt S.R."/>
            <person name="Quandt C.A."/>
            <person name="Ciobanu D."/>
            <person name="Clum A."/>
            <person name="Salamov A."/>
            <person name="Andreopoulos B."/>
            <person name="Cheng J.-F."/>
            <person name="Woyke T."/>
            <person name="Pelin A."/>
            <person name="Henrissat B."/>
            <person name="Reynolds N."/>
            <person name="Benny G.L."/>
            <person name="Smith M.E."/>
            <person name="James T.Y."/>
            <person name="Grigoriev I.V."/>
        </authorList>
    </citation>
    <scope>NUCLEOTIDE SEQUENCE</scope>
    <source>
        <strain evidence="2">CSF55</strain>
    </source>
</reference>
<organism evidence="1 3">
    <name type="scientific">Rozella allomycis (strain CSF55)</name>
    <dbReference type="NCBI Taxonomy" id="988480"/>
    <lineage>
        <taxon>Eukaryota</taxon>
        <taxon>Fungi</taxon>
        <taxon>Fungi incertae sedis</taxon>
        <taxon>Cryptomycota</taxon>
        <taxon>Cryptomycota incertae sedis</taxon>
        <taxon>Rozella</taxon>
    </lineage>
</organism>
<accession>A0A075B510</accession>
<dbReference type="Proteomes" id="UP000030755">
    <property type="component" value="Unassembled WGS sequence"/>
</dbReference>
<evidence type="ECO:0000313" key="2">
    <source>
        <dbReference type="EMBL" id="RKP19894.1"/>
    </source>
</evidence>
<reference evidence="1 3" key="1">
    <citation type="journal article" date="2013" name="Curr. Biol.">
        <title>Shared signatures of parasitism and phylogenomics unite Cryptomycota and microsporidia.</title>
        <authorList>
            <person name="James T.Y."/>
            <person name="Pelin A."/>
            <person name="Bonen L."/>
            <person name="Ahrendt S."/>
            <person name="Sain D."/>
            <person name="Corradi N."/>
            <person name="Stajich J.E."/>
        </authorList>
    </citation>
    <scope>NUCLEOTIDE SEQUENCE [LARGE SCALE GENOMIC DNA]</scope>
    <source>
        <strain evidence="1">CSF55</strain>
        <strain evidence="1">CSF55</strain>
    </source>
</reference>
<sequence>MIRPKEIDETRTINKFYKILDDEWQCLGQSEYLFTQVDEYLNPVLCVWSLAGMKCVLVNFSIPPNDHWVSRKDDLRVCFHCCNTNWVKRFPEFAATRYEKLTVYSEQYLSIPSICCCEFASKSEADDFMGYLHQAVLCAKKIAANKRLEQLLNYSSGFQGYDLRVVSEMGFTISIKDNNVLVCCDSCNYDASGDFNNCLDLSRINDTHYKYAMSRNLRCSNL</sequence>
<dbReference type="HOGENOM" id="CLU_1245982_0_0_1"/>
<protein>
    <submittedName>
        <fullName evidence="1">Uncharacterized protein</fullName>
    </submittedName>
</protein>